<dbReference type="EMBL" id="BMDQ01000003">
    <property type="protein sequence ID" value="GGI57969.1"/>
    <property type="molecule type" value="Genomic_DNA"/>
</dbReference>
<evidence type="ECO:0000256" key="1">
    <source>
        <dbReference type="SAM" id="Phobius"/>
    </source>
</evidence>
<dbReference type="RefSeq" id="WP_188374882.1">
    <property type="nucleotide sequence ID" value="NZ_BMDQ01000003.1"/>
</dbReference>
<protein>
    <submittedName>
        <fullName evidence="2">Uncharacterized protein</fullName>
    </submittedName>
</protein>
<gene>
    <name evidence="2" type="ORF">GCM10011444_22780</name>
</gene>
<organism evidence="2 3">
    <name type="scientific">Winogradskyella haliclonae</name>
    <dbReference type="NCBI Taxonomy" id="2048558"/>
    <lineage>
        <taxon>Bacteria</taxon>
        <taxon>Pseudomonadati</taxon>
        <taxon>Bacteroidota</taxon>
        <taxon>Flavobacteriia</taxon>
        <taxon>Flavobacteriales</taxon>
        <taxon>Flavobacteriaceae</taxon>
        <taxon>Winogradskyella</taxon>
    </lineage>
</organism>
<reference evidence="3" key="1">
    <citation type="journal article" date="2019" name="Int. J. Syst. Evol. Microbiol.">
        <title>The Global Catalogue of Microorganisms (GCM) 10K type strain sequencing project: providing services to taxonomists for standard genome sequencing and annotation.</title>
        <authorList>
            <consortium name="The Broad Institute Genomics Platform"/>
            <consortium name="The Broad Institute Genome Sequencing Center for Infectious Disease"/>
            <person name="Wu L."/>
            <person name="Ma J."/>
        </authorList>
    </citation>
    <scope>NUCLEOTIDE SEQUENCE [LARGE SCALE GENOMIC DNA]</scope>
    <source>
        <strain evidence="3">CCM 8681</strain>
    </source>
</reference>
<keyword evidence="1" id="KW-0472">Membrane</keyword>
<comment type="caution">
    <text evidence="2">The sequence shown here is derived from an EMBL/GenBank/DDBJ whole genome shotgun (WGS) entry which is preliminary data.</text>
</comment>
<dbReference type="Proteomes" id="UP000624701">
    <property type="component" value="Unassembled WGS sequence"/>
</dbReference>
<name>A0ABQ2C0U1_9FLAO</name>
<keyword evidence="3" id="KW-1185">Reference proteome</keyword>
<sequence>MSEETEQPKKKINWTTDKIMSTSALFISVISLIALLYQSYLAREENRLIQMQQSANVIPYLQFENIYNVRSFSIHMVNKGVGPAFVKKVSFAVNDSLKFDNSTNALLHITKNRIRKGDSIGYNGSITIKENTVVQPGENISVFEISSTNNSDFSGVKSFKDYINNSPPTFTIVYEDIYGNQWKLSNNENKQDFQFLTPTLIKKID</sequence>
<evidence type="ECO:0000313" key="2">
    <source>
        <dbReference type="EMBL" id="GGI57969.1"/>
    </source>
</evidence>
<keyword evidence="1" id="KW-1133">Transmembrane helix</keyword>
<feature type="transmembrane region" description="Helical" evidence="1">
    <location>
        <begin position="20"/>
        <end position="42"/>
    </location>
</feature>
<accession>A0ABQ2C0U1</accession>
<keyword evidence="1" id="KW-0812">Transmembrane</keyword>
<evidence type="ECO:0000313" key="3">
    <source>
        <dbReference type="Proteomes" id="UP000624701"/>
    </source>
</evidence>
<proteinExistence type="predicted"/>